<protein>
    <submittedName>
        <fullName evidence="2">Uncharacterized protein</fullName>
    </submittedName>
</protein>
<comment type="caution">
    <text evidence="2">The sequence shown here is derived from an EMBL/GenBank/DDBJ whole genome shotgun (WGS) entry which is preliminary data.</text>
</comment>
<proteinExistence type="predicted"/>
<name>A0AAE0FCX2_9CHLO</name>
<evidence type="ECO:0000313" key="2">
    <source>
        <dbReference type="EMBL" id="KAK3257411.1"/>
    </source>
</evidence>
<dbReference type="AlphaFoldDB" id="A0AAE0FCX2"/>
<keyword evidence="3" id="KW-1185">Reference proteome</keyword>
<dbReference type="EMBL" id="LGRX02023128">
    <property type="protein sequence ID" value="KAK3254855.1"/>
    <property type="molecule type" value="Genomic_DNA"/>
</dbReference>
<reference evidence="2 3" key="1">
    <citation type="journal article" date="2015" name="Genome Biol. Evol.">
        <title>Comparative Genomics of a Bacterivorous Green Alga Reveals Evolutionary Causalities and Consequences of Phago-Mixotrophic Mode of Nutrition.</title>
        <authorList>
            <person name="Burns J.A."/>
            <person name="Paasch A."/>
            <person name="Narechania A."/>
            <person name="Kim E."/>
        </authorList>
    </citation>
    <scope>NUCLEOTIDE SEQUENCE [LARGE SCALE GENOMIC DNA]</scope>
    <source>
        <strain evidence="2">PLY_AMNH</strain>
    </source>
</reference>
<dbReference type="EMBL" id="LGRX02020539">
    <property type="protein sequence ID" value="KAK3257411.1"/>
    <property type="molecule type" value="Genomic_DNA"/>
</dbReference>
<feature type="non-terminal residue" evidence="2">
    <location>
        <position position="1"/>
    </location>
</feature>
<evidence type="ECO:0000313" key="3">
    <source>
        <dbReference type="Proteomes" id="UP001190700"/>
    </source>
</evidence>
<organism evidence="2 3">
    <name type="scientific">Cymbomonas tetramitiformis</name>
    <dbReference type="NCBI Taxonomy" id="36881"/>
    <lineage>
        <taxon>Eukaryota</taxon>
        <taxon>Viridiplantae</taxon>
        <taxon>Chlorophyta</taxon>
        <taxon>Pyramimonadophyceae</taxon>
        <taxon>Pyramimonadales</taxon>
        <taxon>Pyramimonadaceae</taxon>
        <taxon>Cymbomonas</taxon>
    </lineage>
</organism>
<dbReference type="Proteomes" id="UP001190700">
    <property type="component" value="Unassembled WGS sequence"/>
</dbReference>
<gene>
    <name evidence="2" type="ORF">CYMTET_33500</name>
    <name evidence="1" type="ORF">CYMTET_35946</name>
</gene>
<sequence length="98" mass="11100">SEGSASCTQAEEDPEEDISFVEDTPLDLPGTLQLYLKDTQVNKGISLEHDKKRLDLEEAKFEEDKRDRQAAREAAAKQLEVQHNMLSLMINRLTEKLG</sequence>
<reference evidence="2" key="2">
    <citation type="submission" date="2023-06" db="EMBL/GenBank/DDBJ databases">
        <title>Long-read-based genome assembly of the green algal bacterivore Cymbomonas tetramitiformis.</title>
        <authorList>
            <person name="Gyaltshen Y."/>
            <person name="Rozenberg A."/>
            <person name="Paasch A."/>
            <person name="Burns J.A."/>
            <person name="Warring S."/>
            <person name="Larson R."/>
            <person name="Maurer-Alcala X."/>
            <person name="Dacks J."/>
            <person name="Kim E."/>
        </authorList>
    </citation>
    <scope>NUCLEOTIDE SEQUENCE</scope>
    <source>
        <strain evidence="2">PLY_AMNH</strain>
    </source>
</reference>
<accession>A0AAE0FCX2</accession>
<evidence type="ECO:0000313" key="1">
    <source>
        <dbReference type="EMBL" id="KAK3254855.1"/>
    </source>
</evidence>